<evidence type="ECO:0000256" key="2">
    <source>
        <dbReference type="ARBA" id="ARBA00022748"/>
    </source>
</evidence>
<dbReference type="InterPro" id="IPR050553">
    <property type="entry name" value="Thioredoxin_ResA/DsbE_sf"/>
</dbReference>
<evidence type="ECO:0000256" key="1">
    <source>
        <dbReference type="ARBA" id="ARBA00004196"/>
    </source>
</evidence>
<evidence type="ECO:0000256" key="3">
    <source>
        <dbReference type="ARBA" id="ARBA00023157"/>
    </source>
</evidence>
<comment type="subcellular location">
    <subcellularLocation>
        <location evidence="1">Cell envelope</location>
    </subcellularLocation>
</comment>
<dbReference type="PROSITE" id="PS51257">
    <property type="entry name" value="PROKAR_LIPOPROTEIN"/>
    <property type="match status" value="1"/>
</dbReference>
<dbReference type="PANTHER" id="PTHR42852">
    <property type="entry name" value="THIOL:DISULFIDE INTERCHANGE PROTEIN DSBE"/>
    <property type="match status" value="1"/>
</dbReference>
<feature type="domain" description="Thioredoxin" evidence="5">
    <location>
        <begin position="197"/>
        <end position="340"/>
    </location>
</feature>
<dbReference type="PROSITE" id="PS51352">
    <property type="entry name" value="THIOREDOXIN_2"/>
    <property type="match status" value="1"/>
</dbReference>
<dbReference type="EMBL" id="RPFJ01000040">
    <property type="protein sequence ID" value="RPD93039.1"/>
    <property type="molecule type" value="Genomic_DNA"/>
</dbReference>
<dbReference type="GO" id="GO:0017004">
    <property type="term" value="P:cytochrome complex assembly"/>
    <property type="evidence" value="ECO:0007669"/>
    <property type="project" value="UniProtKB-KW"/>
</dbReference>
<evidence type="ECO:0000313" key="6">
    <source>
        <dbReference type="EMBL" id="RPD93039.1"/>
    </source>
</evidence>
<dbReference type="PANTHER" id="PTHR42852:SF6">
    <property type="entry name" value="THIOL:DISULFIDE INTERCHANGE PROTEIN DSBE"/>
    <property type="match status" value="1"/>
</dbReference>
<dbReference type="OrthoDB" id="743079at2"/>
<dbReference type="RefSeq" id="WP_123899021.1">
    <property type="nucleotide sequence ID" value="NZ_RPFJ01000040.1"/>
</dbReference>
<dbReference type="AlphaFoldDB" id="A0A3N4NN93"/>
<dbReference type="GO" id="GO:0016491">
    <property type="term" value="F:oxidoreductase activity"/>
    <property type="evidence" value="ECO:0007669"/>
    <property type="project" value="InterPro"/>
</dbReference>
<reference evidence="6 7" key="1">
    <citation type="submission" date="2018-11" db="EMBL/GenBank/DDBJ databases">
        <title>Aureibaculum marinum gen. nov., sp. nov., a member of the family Flavobacteriaceae isolated from the Bohai Sea.</title>
        <authorList>
            <person name="Ji X."/>
        </authorList>
    </citation>
    <scope>NUCLEOTIDE SEQUENCE [LARGE SCALE GENOMIC DNA]</scope>
    <source>
        <strain evidence="6 7">BH-SD17</strain>
    </source>
</reference>
<keyword evidence="2" id="KW-0201">Cytochrome c-type biogenesis</keyword>
<protein>
    <submittedName>
        <fullName evidence="6">TlpA family protein disulfide reductase</fullName>
    </submittedName>
</protein>
<gene>
    <name evidence="6" type="ORF">EGM88_13900</name>
</gene>
<evidence type="ECO:0000313" key="7">
    <source>
        <dbReference type="Proteomes" id="UP000270856"/>
    </source>
</evidence>
<proteinExistence type="predicted"/>
<organism evidence="6 7">
    <name type="scientific">Aureibaculum marinum</name>
    <dbReference type="NCBI Taxonomy" id="2487930"/>
    <lineage>
        <taxon>Bacteria</taxon>
        <taxon>Pseudomonadati</taxon>
        <taxon>Bacteroidota</taxon>
        <taxon>Flavobacteriia</taxon>
        <taxon>Flavobacteriales</taxon>
        <taxon>Flavobacteriaceae</taxon>
        <taxon>Aureibaculum</taxon>
    </lineage>
</organism>
<dbReference type="CDD" id="cd02966">
    <property type="entry name" value="TlpA_like_family"/>
    <property type="match status" value="1"/>
</dbReference>
<dbReference type="Proteomes" id="UP000270856">
    <property type="component" value="Unassembled WGS sequence"/>
</dbReference>
<dbReference type="InterPro" id="IPR036249">
    <property type="entry name" value="Thioredoxin-like_sf"/>
</dbReference>
<sequence>MQKIATVFTILILLVSCKKEITSNKNYAQLSGKITNAQDSILTLSSQTSQKTLTLNDDGTFSDTLVAKEEFYMLTHGDTRTFLNLKNGYNLDFNFDANDLINSIKFSGLGAGTNNYMAEKMKLENEFNLSNPGSFFELEKEEFDKKLNAVTTKMESLLDNAQDLDSTFTAMEKDGNSRFIEYLTTNYDAQHAILAPIAKGKPSPTFKYPNTKGELISLEDFKGKYVYVDVWATWCAPCIQQIPALKQLHKDYEGKNLEIVSLSIDKMEDKEKWKNMVAEKNLTGTQIMADNEWHSDFVKSYGITGIPRFILIDPEGNIVDNNAPRPTDPALRTLLSELEL</sequence>
<dbReference type="Pfam" id="PF08534">
    <property type="entry name" value="Redoxin"/>
    <property type="match status" value="1"/>
</dbReference>
<dbReference type="Gene3D" id="3.40.30.10">
    <property type="entry name" value="Glutaredoxin"/>
    <property type="match status" value="1"/>
</dbReference>
<name>A0A3N4NN93_9FLAO</name>
<evidence type="ECO:0000259" key="5">
    <source>
        <dbReference type="PROSITE" id="PS51352"/>
    </source>
</evidence>
<dbReference type="InterPro" id="IPR013766">
    <property type="entry name" value="Thioredoxin_domain"/>
</dbReference>
<keyword evidence="4" id="KW-0676">Redox-active center</keyword>
<dbReference type="SUPFAM" id="SSF52833">
    <property type="entry name" value="Thioredoxin-like"/>
    <property type="match status" value="1"/>
</dbReference>
<dbReference type="InterPro" id="IPR013740">
    <property type="entry name" value="Redoxin"/>
</dbReference>
<accession>A0A3N4NN93</accession>
<keyword evidence="7" id="KW-1185">Reference proteome</keyword>
<evidence type="ECO:0000256" key="4">
    <source>
        <dbReference type="ARBA" id="ARBA00023284"/>
    </source>
</evidence>
<keyword evidence="3" id="KW-1015">Disulfide bond</keyword>
<dbReference type="GO" id="GO:0030313">
    <property type="term" value="C:cell envelope"/>
    <property type="evidence" value="ECO:0007669"/>
    <property type="project" value="UniProtKB-SubCell"/>
</dbReference>
<comment type="caution">
    <text evidence="6">The sequence shown here is derived from an EMBL/GenBank/DDBJ whole genome shotgun (WGS) entry which is preliminary data.</text>
</comment>